<dbReference type="GO" id="GO:0016831">
    <property type="term" value="F:carboxy-lyase activity"/>
    <property type="evidence" value="ECO:0007669"/>
    <property type="project" value="InterPro"/>
</dbReference>
<sequence length="169" mass="19827">MVKTQPQGDLSEFVGKHIIYTYANGWQYEYYFRNENCGDYRIHNGVVGKRWTTVQRYMPVNLGHGIYKVAWTEPTGSVVSLDINFKERWLHGFFGLAQWLVKSPEVGTVHQNAHLKNIREHRDKGPLYPLLVNFDFAEITYLEDRGIDNDDVINCEVDELPDGYWDRRN</sequence>
<organism evidence="1 2">
    <name type="scientific">Microbulbifer agarilyticus</name>
    <dbReference type="NCBI Taxonomy" id="260552"/>
    <lineage>
        <taxon>Bacteria</taxon>
        <taxon>Pseudomonadati</taxon>
        <taxon>Pseudomonadota</taxon>
        <taxon>Gammaproteobacteria</taxon>
        <taxon>Cellvibrionales</taxon>
        <taxon>Microbulbiferaceae</taxon>
        <taxon>Microbulbifer</taxon>
    </lineage>
</organism>
<keyword evidence="2" id="KW-1185">Reference proteome</keyword>
<dbReference type="Proteomes" id="UP000188219">
    <property type="component" value="Chromosome"/>
</dbReference>
<dbReference type="PANTHER" id="PTHR40087:SF1">
    <property type="entry name" value="PHENOLIC ACID DECARBOXYLASE PADC"/>
    <property type="match status" value="1"/>
</dbReference>
<dbReference type="InterPro" id="IPR008729">
    <property type="entry name" value="PA_de_COase"/>
</dbReference>
<dbReference type="InterPro" id="IPR012674">
    <property type="entry name" value="Calycin"/>
</dbReference>
<proteinExistence type="predicted"/>
<dbReference type="Pfam" id="PF05870">
    <property type="entry name" value="PA_decarbox"/>
    <property type="match status" value="1"/>
</dbReference>
<gene>
    <name evidence="1" type="ORF">Mag101_01885</name>
</gene>
<dbReference type="KEGG" id="maga:Mag101_01885"/>
<evidence type="ECO:0008006" key="3">
    <source>
        <dbReference type="Google" id="ProtNLM"/>
    </source>
</evidence>
<reference evidence="1" key="1">
    <citation type="submission" date="2017-02" db="EMBL/GenBank/DDBJ databases">
        <title>Genome of Microbulbifer agarilyticus GP101.</title>
        <authorList>
            <person name="Jung J."/>
            <person name="Bae S.S."/>
            <person name="Baek K."/>
        </authorList>
    </citation>
    <scope>NUCLEOTIDE SEQUENCE [LARGE SCALE GENOMIC DNA]</scope>
    <source>
        <strain evidence="1">GP101</strain>
    </source>
</reference>
<dbReference type="AlphaFoldDB" id="A0A1Q2M9G5"/>
<evidence type="ECO:0000313" key="2">
    <source>
        <dbReference type="Proteomes" id="UP000188219"/>
    </source>
</evidence>
<dbReference type="PANTHER" id="PTHR40087">
    <property type="entry name" value="PHENOLIC ACID DECARBOXYLASE PADC"/>
    <property type="match status" value="1"/>
</dbReference>
<dbReference type="EMBL" id="CP019650">
    <property type="protein sequence ID" value="AQQ69324.1"/>
    <property type="molecule type" value="Genomic_DNA"/>
</dbReference>
<accession>A0A1Q2M9G5</accession>
<evidence type="ECO:0000313" key="1">
    <source>
        <dbReference type="EMBL" id="AQQ69324.1"/>
    </source>
</evidence>
<dbReference type="SUPFAM" id="SSF50814">
    <property type="entry name" value="Lipocalins"/>
    <property type="match status" value="1"/>
</dbReference>
<dbReference type="Gene3D" id="2.40.128.20">
    <property type="match status" value="1"/>
</dbReference>
<protein>
    <recommendedName>
        <fullName evidence="3">Phenolic acid decarboxylase</fullName>
    </recommendedName>
</protein>
<name>A0A1Q2M9G5_9GAMM</name>